<dbReference type="Proteomes" id="UP000321832">
    <property type="component" value="Unassembled WGS sequence"/>
</dbReference>
<name>A0A5C6U2M0_9BURK</name>
<proteinExistence type="predicted"/>
<dbReference type="AlphaFoldDB" id="A0A5C6U2M0"/>
<accession>A0A5C6U2M0</accession>
<gene>
    <name evidence="1" type="ORF">FSC37_08295</name>
</gene>
<evidence type="ECO:0000313" key="1">
    <source>
        <dbReference type="EMBL" id="TXC65948.1"/>
    </source>
</evidence>
<reference evidence="1 2" key="1">
    <citation type="submission" date="2019-08" db="EMBL/GenBank/DDBJ databases">
        <authorList>
            <person name="Khan S.A."/>
            <person name="Jeon C.O."/>
            <person name="Jeong S.E."/>
        </authorList>
    </citation>
    <scope>NUCLEOTIDE SEQUENCE [LARGE SCALE GENOMIC DNA]</scope>
    <source>
        <strain evidence="2">IMCC1728</strain>
    </source>
</reference>
<organism evidence="1 2">
    <name type="scientific">Piscinibacter aquaticus</name>
    <dbReference type="NCBI Taxonomy" id="392597"/>
    <lineage>
        <taxon>Bacteria</taxon>
        <taxon>Pseudomonadati</taxon>
        <taxon>Pseudomonadota</taxon>
        <taxon>Betaproteobacteria</taxon>
        <taxon>Burkholderiales</taxon>
        <taxon>Sphaerotilaceae</taxon>
        <taxon>Piscinibacter</taxon>
    </lineage>
</organism>
<comment type="caution">
    <text evidence="1">The sequence shown here is derived from an EMBL/GenBank/DDBJ whole genome shotgun (WGS) entry which is preliminary data.</text>
</comment>
<keyword evidence="2" id="KW-1185">Reference proteome</keyword>
<protein>
    <submittedName>
        <fullName evidence="1">Uncharacterized protein</fullName>
    </submittedName>
</protein>
<sequence length="202" mass="21631">MPVGPAAGQDVGVHRLEGGFERMVGQVADHDHREAAVGHQRAREIVARHRIGLHLGGKHQQPRAVGGRQLDELQRGQRGAVALAADVQLLHQALARRGDAGQQPARRSRADVVHGDVVGMQMIDLLLKCLGRRAGHEQFAFAGADLPANLAAVRIALVIGLAHHLGGECRLRTRGLPSLRGVGRVAERAGTEAHESRPCTAW</sequence>
<evidence type="ECO:0000313" key="2">
    <source>
        <dbReference type="Proteomes" id="UP000321832"/>
    </source>
</evidence>
<dbReference type="EMBL" id="VOPW01000001">
    <property type="protein sequence ID" value="TXC65948.1"/>
    <property type="molecule type" value="Genomic_DNA"/>
</dbReference>